<dbReference type="NCBIfam" id="TIGR01490">
    <property type="entry name" value="HAD-SF-IB-hyp1"/>
    <property type="match status" value="1"/>
</dbReference>
<dbReference type="AlphaFoldDB" id="A0A1G2HNI4"/>
<evidence type="ECO:0000313" key="2">
    <source>
        <dbReference type="Proteomes" id="UP000176855"/>
    </source>
</evidence>
<reference evidence="1 2" key="1">
    <citation type="journal article" date="2016" name="Nat. Commun.">
        <title>Thousands of microbial genomes shed light on interconnected biogeochemical processes in an aquifer system.</title>
        <authorList>
            <person name="Anantharaman K."/>
            <person name="Brown C.T."/>
            <person name="Hug L.A."/>
            <person name="Sharon I."/>
            <person name="Castelle C.J."/>
            <person name="Probst A.J."/>
            <person name="Thomas B.C."/>
            <person name="Singh A."/>
            <person name="Wilkins M.J."/>
            <person name="Karaoz U."/>
            <person name="Brodie E.L."/>
            <person name="Williams K.H."/>
            <person name="Hubbard S.S."/>
            <person name="Banfield J.F."/>
        </authorList>
    </citation>
    <scope>NUCLEOTIDE SEQUENCE [LARGE SCALE GENOMIC DNA]</scope>
</reference>
<dbReference type="Pfam" id="PF12710">
    <property type="entry name" value="HAD"/>
    <property type="match status" value="1"/>
</dbReference>
<evidence type="ECO:0000313" key="1">
    <source>
        <dbReference type="EMBL" id="OGZ63840.1"/>
    </source>
</evidence>
<dbReference type="InterPro" id="IPR006385">
    <property type="entry name" value="HAD_hydro_SerB1"/>
</dbReference>
<dbReference type="InterPro" id="IPR023214">
    <property type="entry name" value="HAD_sf"/>
</dbReference>
<sequence length="229" mass="26546">MKTRKLAIFDIDGTIFRSSLLIEVTEALIQEGIFPVSARKVYATSYANWLNRKDSYGKYIMDVVGAFEKHIKGVSQADFARVAKRVVDFHKSRVYRYTRDLVGDLKKKNYYILAISHSPRELVYQFCKTMGFTKVYGRIYEVDDSGHFTGKTSYEDIINNKANILRRFIEKENLNLSKSFGVGDSESDINFLTFVENPICFNPNSKLYSHAKKHGWKVVVERKDVIYFL</sequence>
<comment type="caution">
    <text evidence="1">The sequence shown here is derived from an EMBL/GenBank/DDBJ whole genome shotgun (WGS) entry which is preliminary data.</text>
</comment>
<gene>
    <name evidence="1" type="ORF">A2730_00950</name>
</gene>
<dbReference type="Gene3D" id="1.20.1440.100">
    <property type="entry name" value="SG protein - dephosphorylation function"/>
    <property type="match status" value="1"/>
</dbReference>
<dbReference type="InterPro" id="IPR050582">
    <property type="entry name" value="HAD-like_SerB"/>
</dbReference>
<accession>A0A1G2HNI4</accession>
<dbReference type="STRING" id="1802202.A2730_00950"/>
<proteinExistence type="predicted"/>
<protein>
    <recommendedName>
        <fullName evidence="3">Haloacid dehalogenase</fullName>
    </recommendedName>
</protein>
<dbReference type="NCBIfam" id="TIGR01488">
    <property type="entry name" value="HAD-SF-IB"/>
    <property type="match status" value="1"/>
</dbReference>
<evidence type="ECO:0008006" key="3">
    <source>
        <dbReference type="Google" id="ProtNLM"/>
    </source>
</evidence>
<organism evidence="1 2">
    <name type="scientific">Candidatus Staskawiczbacteria bacterium RIFCSPHIGHO2_01_FULL_39_25</name>
    <dbReference type="NCBI Taxonomy" id="1802202"/>
    <lineage>
        <taxon>Bacteria</taxon>
        <taxon>Candidatus Staskawicziibacteriota</taxon>
    </lineage>
</organism>
<dbReference type="PANTHER" id="PTHR43344">
    <property type="entry name" value="PHOSPHOSERINE PHOSPHATASE"/>
    <property type="match status" value="1"/>
</dbReference>
<dbReference type="SUPFAM" id="SSF56784">
    <property type="entry name" value="HAD-like"/>
    <property type="match status" value="1"/>
</dbReference>
<dbReference type="EMBL" id="MHOO01000011">
    <property type="protein sequence ID" value="OGZ63840.1"/>
    <property type="molecule type" value="Genomic_DNA"/>
</dbReference>
<dbReference type="Proteomes" id="UP000176855">
    <property type="component" value="Unassembled WGS sequence"/>
</dbReference>
<name>A0A1G2HNI4_9BACT</name>
<dbReference type="Gene3D" id="3.40.50.1000">
    <property type="entry name" value="HAD superfamily/HAD-like"/>
    <property type="match status" value="1"/>
</dbReference>
<dbReference type="InterPro" id="IPR036412">
    <property type="entry name" value="HAD-like_sf"/>
</dbReference>